<evidence type="ECO:0000256" key="9">
    <source>
        <dbReference type="ARBA" id="ARBA00023242"/>
    </source>
</evidence>
<keyword evidence="7" id="KW-0805">Transcription regulation</keyword>
<keyword evidence="8" id="KW-0804">Transcription</keyword>
<evidence type="ECO:0000313" key="14">
    <source>
        <dbReference type="Proteomes" id="UP000612746"/>
    </source>
</evidence>
<evidence type="ECO:0000256" key="3">
    <source>
        <dbReference type="ARBA" id="ARBA00022723"/>
    </source>
</evidence>
<name>A0A8H7Q7T9_9FUNG</name>
<protein>
    <recommendedName>
        <fullName evidence="12">C2H2-type domain-containing protein</fullName>
    </recommendedName>
</protein>
<dbReference type="InterPro" id="IPR036236">
    <property type="entry name" value="Znf_C2H2_sf"/>
</dbReference>
<dbReference type="InterPro" id="IPR013087">
    <property type="entry name" value="Znf_C2H2_type"/>
</dbReference>
<dbReference type="FunFam" id="3.30.160.60:FF:000761">
    <property type="entry name" value="Zinc finger protein 449"/>
    <property type="match status" value="1"/>
</dbReference>
<keyword evidence="14" id="KW-1185">Reference proteome</keyword>
<dbReference type="PANTHER" id="PTHR16515:SF49">
    <property type="entry name" value="GASTRULA ZINC FINGER PROTEIN XLCGF49.1-LIKE-RELATED"/>
    <property type="match status" value="1"/>
</dbReference>
<evidence type="ECO:0000256" key="2">
    <source>
        <dbReference type="ARBA" id="ARBA00006991"/>
    </source>
</evidence>
<dbReference type="FunFam" id="3.30.160.60:FF:001289">
    <property type="entry name" value="Zinc finger protein 574"/>
    <property type="match status" value="1"/>
</dbReference>
<evidence type="ECO:0000256" key="8">
    <source>
        <dbReference type="ARBA" id="ARBA00023163"/>
    </source>
</evidence>
<sequence>MHLHTTVNQHDSLTNLFTARAPGYYPPAGDLRTNAYSLPQRALGRQPTLLQSTSMKDIPDTYEIYDGKDFGLQRRFSANDFVPRPRQLSRSTDCMFDPLPTYHTGSVPSVDALPYEASSSCYHDQNRMNSDDTSSTSSSIGESRRPMVATRMTAMGNNSSRPSAYDVHYNQITQTHLPSQPPTPVAGRWRSSTCSTDVTMCDMLYEKNSYADENALGQQLTVANSHATGILPPPLAGHSDAMVSNISKSISSDSRQCLPGAGLMSSFSTKANSTVPKRYKCTVCTKRFTRPSSLTTHMYSHTGEKPHKCPVSSCGRRFSVVSNLRRHIKIHETDKIH</sequence>
<dbReference type="Proteomes" id="UP000612746">
    <property type="component" value="Unassembled WGS sequence"/>
</dbReference>
<comment type="subcellular location">
    <subcellularLocation>
        <location evidence="1">Nucleus</location>
    </subcellularLocation>
</comment>
<evidence type="ECO:0000256" key="1">
    <source>
        <dbReference type="ARBA" id="ARBA00004123"/>
    </source>
</evidence>
<dbReference type="Gene3D" id="3.30.160.60">
    <property type="entry name" value="Classic Zinc Finger"/>
    <property type="match status" value="2"/>
</dbReference>
<evidence type="ECO:0000256" key="4">
    <source>
        <dbReference type="ARBA" id="ARBA00022737"/>
    </source>
</evidence>
<keyword evidence="3" id="KW-0479">Metal-binding</keyword>
<dbReference type="InterPro" id="IPR050331">
    <property type="entry name" value="Zinc_finger"/>
</dbReference>
<proteinExistence type="inferred from homology"/>
<dbReference type="AlphaFoldDB" id="A0A8H7Q7T9"/>
<keyword evidence="9" id="KW-0539">Nucleus</keyword>
<comment type="similarity">
    <text evidence="2">Belongs to the krueppel C2H2-type zinc-finger protein family.</text>
</comment>
<gene>
    <name evidence="13" type="ORF">INT44_004805</name>
</gene>
<feature type="domain" description="C2H2-type" evidence="12">
    <location>
        <begin position="279"/>
        <end position="306"/>
    </location>
</feature>
<evidence type="ECO:0000259" key="12">
    <source>
        <dbReference type="PROSITE" id="PS50157"/>
    </source>
</evidence>
<evidence type="ECO:0000256" key="10">
    <source>
        <dbReference type="PROSITE-ProRule" id="PRU00042"/>
    </source>
</evidence>
<feature type="domain" description="C2H2-type" evidence="12">
    <location>
        <begin position="307"/>
        <end position="336"/>
    </location>
</feature>
<dbReference type="GO" id="GO:0008270">
    <property type="term" value="F:zinc ion binding"/>
    <property type="evidence" value="ECO:0007669"/>
    <property type="project" value="UniProtKB-KW"/>
</dbReference>
<dbReference type="Pfam" id="PF00096">
    <property type="entry name" value="zf-C2H2"/>
    <property type="match status" value="2"/>
</dbReference>
<feature type="region of interest" description="Disordered" evidence="11">
    <location>
        <begin position="122"/>
        <end position="144"/>
    </location>
</feature>
<keyword evidence="6" id="KW-0862">Zinc</keyword>
<dbReference type="SUPFAM" id="SSF57667">
    <property type="entry name" value="beta-beta-alpha zinc fingers"/>
    <property type="match status" value="1"/>
</dbReference>
<dbReference type="PROSITE" id="PS50157">
    <property type="entry name" value="ZINC_FINGER_C2H2_2"/>
    <property type="match status" value="2"/>
</dbReference>
<evidence type="ECO:0000256" key="7">
    <source>
        <dbReference type="ARBA" id="ARBA00023015"/>
    </source>
</evidence>
<comment type="caution">
    <text evidence="13">The sequence shown here is derived from an EMBL/GenBank/DDBJ whole genome shotgun (WGS) entry which is preliminary data.</text>
</comment>
<dbReference type="EMBL" id="JAEPRA010000003">
    <property type="protein sequence ID" value="KAG2187135.1"/>
    <property type="molecule type" value="Genomic_DNA"/>
</dbReference>
<reference evidence="13" key="1">
    <citation type="submission" date="2020-12" db="EMBL/GenBank/DDBJ databases">
        <title>Metabolic potential, ecology and presence of endohyphal bacteria is reflected in genomic diversity of Mucoromycotina.</title>
        <authorList>
            <person name="Muszewska A."/>
            <person name="Okrasinska A."/>
            <person name="Steczkiewicz K."/>
            <person name="Drgas O."/>
            <person name="Orlowska M."/>
            <person name="Perlinska-Lenart U."/>
            <person name="Aleksandrzak-Piekarczyk T."/>
            <person name="Szatraj K."/>
            <person name="Zielenkiewicz U."/>
            <person name="Pilsyk S."/>
            <person name="Malc E."/>
            <person name="Mieczkowski P."/>
            <person name="Kruszewska J.S."/>
            <person name="Biernat P."/>
            <person name="Pawlowska J."/>
        </authorList>
    </citation>
    <scope>NUCLEOTIDE SEQUENCE</scope>
    <source>
        <strain evidence="13">WA0000051536</strain>
    </source>
</reference>
<evidence type="ECO:0000256" key="11">
    <source>
        <dbReference type="SAM" id="MobiDB-lite"/>
    </source>
</evidence>
<organism evidence="13 14">
    <name type="scientific">Umbelopsis vinacea</name>
    <dbReference type="NCBI Taxonomy" id="44442"/>
    <lineage>
        <taxon>Eukaryota</taxon>
        <taxon>Fungi</taxon>
        <taxon>Fungi incertae sedis</taxon>
        <taxon>Mucoromycota</taxon>
        <taxon>Mucoromycotina</taxon>
        <taxon>Umbelopsidomycetes</taxon>
        <taxon>Umbelopsidales</taxon>
        <taxon>Umbelopsidaceae</taxon>
        <taxon>Umbelopsis</taxon>
    </lineage>
</organism>
<dbReference type="SMART" id="SM00355">
    <property type="entry name" value="ZnF_C2H2"/>
    <property type="match status" value="2"/>
</dbReference>
<dbReference type="PANTHER" id="PTHR16515">
    <property type="entry name" value="PR DOMAIN ZINC FINGER PROTEIN"/>
    <property type="match status" value="1"/>
</dbReference>
<dbReference type="GO" id="GO:0005634">
    <property type="term" value="C:nucleus"/>
    <property type="evidence" value="ECO:0007669"/>
    <property type="project" value="UniProtKB-SubCell"/>
</dbReference>
<evidence type="ECO:0000313" key="13">
    <source>
        <dbReference type="EMBL" id="KAG2187135.1"/>
    </source>
</evidence>
<dbReference type="PROSITE" id="PS00028">
    <property type="entry name" value="ZINC_FINGER_C2H2_1"/>
    <property type="match status" value="2"/>
</dbReference>
<keyword evidence="4" id="KW-0677">Repeat</keyword>
<dbReference type="GO" id="GO:0006357">
    <property type="term" value="P:regulation of transcription by RNA polymerase II"/>
    <property type="evidence" value="ECO:0007669"/>
    <property type="project" value="UniProtKB-ARBA"/>
</dbReference>
<dbReference type="OrthoDB" id="6077919at2759"/>
<evidence type="ECO:0000256" key="5">
    <source>
        <dbReference type="ARBA" id="ARBA00022771"/>
    </source>
</evidence>
<accession>A0A8H7Q7T9</accession>
<keyword evidence="5 10" id="KW-0863">Zinc-finger</keyword>
<evidence type="ECO:0000256" key="6">
    <source>
        <dbReference type="ARBA" id="ARBA00022833"/>
    </source>
</evidence>